<evidence type="ECO:0000259" key="1">
    <source>
        <dbReference type="Pfam" id="PF00557"/>
    </source>
</evidence>
<dbReference type="InterPro" id="IPR000587">
    <property type="entry name" value="Creatinase_N"/>
</dbReference>
<dbReference type="Proteomes" id="UP000315017">
    <property type="component" value="Chromosome"/>
</dbReference>
<dbReference type="RefSeq" id="WP_145090701.1">
    <property type="nucleotide sequence ID" value="NZ_CP036274.1"/>
</dbReference>
<dbReference type="SUPFAM" id="SSF55920">
    <property type="entry name" value="Creatinase/aminopeptidase"/>
    <property type="match status" value="1"/>
</dbReference>
<dbReference type="EMBL" id="CP036274">
    <property type="protein sequence ID" value="QDU28429.1"/>
    <property type="molecule type" value="Genomic_DNA"/>
</dbReference>
<dbReference type="Pfam" id="PF00557">
    <property type="entry name" value="Peptidase_M24"/>
    <property type="match status" value="1"/>
</dbReference>
<dbReference type="GO" id="GO:0016787">
    <property type="term" value="F:hydrolase activity"/>
    <property type="evidence" value="ECO:0007669"/>
    <property type="project" value="UniProtKB-KW"/>
</dbReference>
<dbReference type="AlphaFoldDB" id="A0A517YDZ3"/>
<evidence type="ECO:0000313" key="3">
    <source>
        <dbReference type="EMBL" id="QDU28429.1"/>
    </source>
</evidence>
<dbReference type="Gene3D" id="3.40.350.10">
    <property type="entry name" value="Creatinase/prolidase N-terminal domain"/>
    <property type="match status" value="1"/>
</dbReference>
<evidence type="ECO:0000313" key="4">
    <source>
        <dbReference type="Proteomes" id="UP000315017"/>
    </source>
</evidence>
<organism evidence="3 4">
    <name type="scientific">Anatilimnocola aggregata</name>
    <dbReference type="NCBI Taxonomy" id="2528021"/>
    <lineage>
        <taxon>Bacteria</taxon>
        <taxon>Pseudomonadati</taxon>
        <taxon>Planctomycetota</taxon>
        <taxon>Planctomycetia</taxon>
        <taxon>Pirellulales</taxon>
        <taxon>Pirellulaceae</taxon>
        <taxon>Anatilimnocola</taxon>
    </lineage>
</organism>
<dbReference type="InterPro" id="IPR029149">
    <property type="entry name" value="Creatin/AminoP/Spt16_N"/>
</dbReference>
<dbReference type="InterPro" id="IPR000994">
    <property type="entry name" value="Pept_M24"/>
</dbReference>
<proteinExistence type="predicted"/>
<dbReference type="InterPro" id="IPR036005">
    <property type="entry name" value="Creatinase/aminopeptidase-like"/>
</dbReference>
<evidence type="ECO:0000259" key="2">
    <source>
        <dbReference type="Pfam" id="PF01321"/>
    </source>
</evidence>
<protein>
    <submittedName>
        <fullName evidence="3">Putative peptidase</fullName>
        <ecNumber evidence="3">3.4.-.-</ecNumber>
    </submittedName>
</protein>
<dbReference type="Pfam" id="PF01321">
    <property type="entry name" value="Creatinase_N"/>
    <property type="match status" value="1"/>
</dbReference>
<keyword evidence="3" id="KW-0378">Hydrolase</keyword>
<feature type="domain" description="Creatinase N-terminal" evidence="2">
    <location>
        <begin position="14"/>
        <end position="127"/>
    </location>
</feature>
<dbReference type="CDD" id="cd01066">
    <property type="entry name" value="APP_MetAP"/>
    <property type="match status" value="1"/>
</dbReference>
<accession>A0A517YDZ3</accession>
<dbReference type="Gene3D" id="3.90.230.10">
    <property type="entry name" value="Creatinase/methionine aminopeptidase superfamily"/>
    <property type="match status" value="1"/>
</dbReference>
<dbReference type="PANTHER" id="PTHR46112:SF2">
    <property type="entry name" value="XAA-PRO AMINOPEPTIDASE P-RELATED"/>
    <property type="match status" value="1"/>
</dbReference>
<dbReference type="InterPro" id="IPR050659">
    <property type="entry name" value="Peptidase_M24B"/>
</dbReference>
<dbReference type="SUPFAM" id="SSF53092">
    <property type="entry name" value="Creatinase/prolidase N-terminal domain"/>
    <property type="match status" value="1"/>
</dbReference>
<reference evidence="3 4" key="1">
    <citation type="submission" date="2019-02" db="EMBL/GenBank/DDBJ databases">
        <title>Deep-cultivation of Planctomycetes and their phenomic and genomic characterization uncovers novel biology.</title>
        <authorList>
            <person name="Wiegand S."/>
            <person name="Jogler M."/>
            <person name="Boedeker C."/>
            <person name="Pinto D."/>
            <person name="Vollmers J."/>
            <person name="Rivas-Marin E."/>
            <person name="Kohn T."/>
            <person name="Peeters S.H."/>
            <person name="Heuer A."/>
            <person name="Rast P."/>
            <person name="Oberbeckmann S."/>
            <person name="Bunk B."/>
            <person name="Jeske O."/>
            <person name="Meyerdierks A."/>
            <person name="Storesund J.E."/>
            <person name="Kallscheuer N."/>
            <person name="Luecker S."/>
            <person name="Lage O.M."/>
            <person name="Pohl T."/>
            <person name="Merkel B.J."/>
            <person name="Hornburger P."/>
            <person name="Mueller R.-W."/>
            <person name="Bruemmer F."/>
            <person name="Labrenz M."/>
            <person name="Spormann A.M."/>
            <person name="Op den Camp H."/>
            <person name="Overmann J."/>
            <person name="Amann R."/>
            <person name="Jetten M.S.M."/>
            <person name="Mascher T."/>
            <person name="Medema M.H."/>
            <person name="Devos D.P."/>
            <person name="Kaster A.-K."/>
            <person name="Ovreas L."/>
            <person name="Rohde M."/>
            <person name="Galperin M.Y."/>
            <person name="Jogler C."/>
        </authorList>
    </citation>
    <scope>NUCLEOTIDE SEQUENCE [LARGE SCALE GENOMIC DNA]</scope>
    <source>
        <strain evidence="3 4">ETA_A8</strain>
    </source>
</reference>
<keyword evidence="4" id="KW-1185">Reference proteome</keyword>
<sequence length="368" mass="40823">MSVGDTDLNACRTRQRRLLDEMQKQKLDLVIVTQIEHVQYLVGPRFGPVFSPAAAVRADGHLTLSQPKKPELPAAADEIVTYDAQLHSTLRNDQRHASTEVLLKAIQGKVNPQRIGVEFSSFGAHFAPLAGERVDIEPTLYRFRRKKDPDELVRLKFAIAGTGKMYEAARQIIRPGITEIEVFNHLQGVAVAAYGEMLTGTGNDYQCGSRGGPPRNNRPAEDGELYILDLGPAYRGYFADNSRAIAVNGKPSDEQQTAWTHIMKVFAHVEKSVKPGKSCKELFDEAQAILDQAPLGVFNHHLGHGIGLFPHEAPHLNPNWNDIFEVGDVFTCEPGLYAPELRAGMRLENDYLVTETGVECLSKFPMEL</sequence>
<dbReference type="OrthoDB" id="9806388at2"/>
<gene>
    <name evidence="3" type="ORF">ETAA8_35290</name>
</gene>
<dbReference type="PANTHER" id="PTHR46112">
    <property type="entry name" value="AMINOPEPTIDASE"/>
    <property type="match status" value="1"/>
</dbReference>
<name>A0A517YDZ3_9BACT</name>
<dbReference type="EC" id="3.4.-.-" evidence="3"/>
<dbReference type="KEGG" id="aagg:ETAA8_35290"/>
<feature type="domain" description="Peptidase M24" evidence="1">
    <location>
        <begin position="156"/>
        <end position="355"/>
    </location>
</feature>